<keyword evidence="4 8" id="KW-1133">Transmembrane helix</keyword>
<feature type="transmembrane region" description="Helical" evidence="8">
    <location>
        <begin position="98"/>
        <end position="121"/>
    </location>
</feature>
<dbReference type="EMBL" id="SPMZ01000002">
    <property type="protein sequence ID" value="NMQ17772.1"/>
    <property type="molecule type" value="Genomic_DNA"/>
</dbReference>
<keyword evidence="6 8" id="KW-0472">Membrane</keyword>
<protein>
    <submittedName>
        <fullName evidence="9">H(+)/Cl(-) exchange transporter ClcA</fullName>
    </submittedName>
</protein>
<gene>
    <name evidence="9" type="primary">clcA</name>
    <name evidence="9" type="ORF">E4P82_00270</name>
</gene>
<evidence type="ECO:0000256" key="2">
    <source>
        <dbReference type="ARBA" id="ARBA00022448"/>
    </source>
</evidence>
<evidence type="ECO:0000313" key="10">
    <source>
        <dbReference type="Proteomes" id="UP000760480"/>
    </source>
</evidence>
<evidence type="ECO:0000256" key="8">
    <source>
        <dbReference type="SAM" id="Phobius"/>
    </source>
</evidence>
<feature type="transmembrane region" description="Helical" evidence="8">
    <location>
        <begin position="322"/>
        <end position="343"/>
    </location>
</feature>
<feature type="transmembrane region" description="Helical" evidence="8">
    <location>
        <begin position="152"/>
        <end position="176"/>
    </location>
</feature>
<evidence type="ECO:0000256" key="3">
    <source>
        <dbReference type="ARBA" id="ARBA00022692"/>
    </source>
</evidence>
<dbReference type="NCBIfam" id="NF003640">
    <property type="entry name" value="PRK05277.1"/>
    <property type="match status" value="1"/>
</dbReference>
<reference evidence="9 10" key="1">
    <citation type="submission" date="2019-03" db="EMBL/GenBank/DDBJ databases">
        <title>Metabolic reconstructions from genomes of highly enriched 'Candidatus Accumulibacter' and 'Candidatus Competibacter' bioreactor populations.</title>
        <authorList>
            <person name="Annavajhala M.K."/>
            <person name="Welles L."/>
            <person name="Abbas B."/>
            <person name="Sorokin D."/>
            <person name="Park H."/>
            <person name="Van Loosdrecht M."/>
            <person name="Chandran K."/>
        </authorList>
    </citation>
    <scope>NUCLEOTIDE SEQUENCE [LARGE SCALE GENOMIC DNA]</scope>
    <source>
        <strain evidence="9 10">SBR_G</strain>
    </source>
</reference>
<keyword evidence="7" id="KW-0868">Chloride</keyword>
<dbReference type="PRINTS" id="PR00762">
    <property type="entry name" value="CLCHANNEL"/>
</dbReference>
<dbReference type="InterPro" id="IPR001807">
    <property type="entry name" value="ClC"/>
</dbReference>
<feature type="transmembrane region" description="Helical" evidence="8">
    <location>
        <begin position="183"/>
        <end position="205"/>
    </location>
</feature>
<evidence type="ECO:0000313" key="9">
    <source>
        <dbReference type="EMBL" id="NMQ17772.1"/>
    </source>
</evidence>
<keyword evidence="5" id="KW-0406">Ion transport</keyword>
<feature type="transmembrane region" description="Helical" evidence="8">
    <location>
        <begin position="259"/>
        <end position="279"/>
    </location>
</feature>
<feature type="transmembrane region" description="Helical" evidence="8">
    <location>
        <begin position="299"/>
        <end position="315"/>
    </location>
</feature>
<keyword evidence="10" id="KW-1185">Reference proteome</keyword>
<dbReference type="Proteomes" id="UP000760480">
    <property type="component" value="Unassembled WGS sequence"/>
</dbReference>
<dbReference type="PANTHER" id="PTHR45711">
    <property type="entry name" value="CHLORIDE CHANNEL PROTEIN"/>
    <property type="match status" value="1"/>
</dbReference>
<evidence type="ECO:0000256" key="5">
    <source>
        <dbReference type="ARBA" id="ARBA00023065"/>
    </source>
</evidence>
<feature type="transmembrane region" description="Helical" evidence="8">
    <location>
        <begin position="54"/>
        <end position="77"/>
    </location>
</feature>
<feature type="transmembrane region" description="Helical" evidence="8">
    <location>
        <begin position="363"/>
        <end position="385"/>
    </location>
</feature>
<evidence type="ECO:0000256" key="1">
    <source>
        <dbReference type="ARBA" id="ARBA00004141"/>
    </source>
</evidence>
<proteinExistence type="predicted"/>
<organism evidence="9 10">
    <name type="scientific">Candidatus Competibacter phosphatis</name>
    <dbReference type="NCBI Taxonomy" id="221280"/>
    <lineage>
        <taxon>Bacteria</taxon>
        <taxon>Pseudomonadati</taxon>
        <taxon>Pseudomonadota</taxon>
        <taxon>Gammaproteobacteria</taxon>
        <taxon>Candidatus Competibacteraceae</taxon>
        <taxon>Candidatus Competibacter</taxon>
    </lineage>
</organism>
<dbReference type="Gene3D" id="1.10.3080.10">
    <property type="entry name" value="Clc chloride channel"/>
    <property type="match status" value="1"/>
</dbReference>
<evidence type="ECO:0000256" key="7">
    <source>
        <dbReference type="ARBA" id="ARBA00023214"/>
    </source>
</evidence>
<dbReference type="Pfam" id="PF00654">
    <property type="entry name" value="Voltage_CLC"/>
    <property type="match status" value="1"/>
</dbReference>
<evidence type="ECO:0000256" key="6">
    <source>
        <dbReference type="ARBA" id="ARBA00023136"/>
    </source>
</evidence>
<feature type="transmembrane region" description="Helical" evidence="8">
    <location>
        <begin position="225"/>
        <end position="247"/>
    </location>
</feature>
<comment type="caution">
    <text evidence="9">The sequence shown here is derived from an EMBL/GenBank/DDBJ whole genome shotgun (WGS) entry which is preliminary data.</text>
</comment>
<dbReference type="InterPro" id="IPR014743">
    <property type="entry name" value="Cl-channel_core"/>
</dbReference>
<dbReference type="PANTHER" id="PTHR45711:SF6">
    <property type="entry name" value="CHLORIDE CHANNEL PROTEIN"/>
    <property type="match status" value="1"/>
</dbReference>
<sequence length="430" mass="45771">MEKLNHQRLRLLPRALLLGVLSGLMAVAFAKAMEAGDTLRLALLDSASRFDRWGVALSVAFSVATISLAVWLVRFFAPAAAGSGIPHLKGVLLGYRSMVWYRVLWVKFVGGVIGVTGGLTLGREGPTVQMGGALGQMLGSRSHSDTLEQRSLIAAGAGAGLSAIFNAPLAGVVFVLEELQGNFTSLVFFAALIASMTADVLSRGLMGQHPVFHVTVTAIPDLTSLPLFLALGILAGVLGVLFNRALLATQRLGDTQNPRLLASKWISWGVIIGLTGWWMPEICGGGQPLVERILSGREYIDLWTLALLFGLRFLLTMGSYGTGAAGGIFAPLLVLGALLGLGIGELGREWFPLVAPEPLTVAVAGMAAYFTAIVRAPLTGIVLIVEMTGNYSLILPLFTACFSAYVIAEWWPDVPIYEALLERDLEKDLA</sequence>
<dbReference type="SUPFAM" id="SSF81340">
    <property type="entry name" value="Clc chloride channel"/>
    <property type="match status" value="1"/>
</dbReference>
<keyword evidence="3 8" id="KW-0812">Transmembrane</keyword>
<keyword evidence="2" id="KW-0813">Transport</keyword>
<accession>A0ABX1TEN2</accession>
<feature type="transmembrane region" description="Helical" evidence="8">
    <location>
        <begin position="392"/>
        <end position="411"/>
    </location>
</feature>
<name>A0ABX1TEN2_9GAMM</name>
<dbReference type="CDD" id="cd01031">
    <property type="entry name" value="EriC"/>
    <property type="match status" value="1"/>
</dbReference>
<evidence type="ECO:0000256" key="4">
    <source>
        <dbReference type="ARBA" id="ARBA00022989"/>
    </source>
</evidence>
<comment type="subcellular location">
    <subcellularLocation>
        <location evidence="1">Membrane</location>
        <topology evidence="1">Multi-pass membrane protein</topology>
    </subcellularLocation>
</comment>